<proteinExistence type="predicted"/>
<name>A0A3N5D8A9_9SPHN</name>
<keyword evidence="2" id="KW-0472">Membrane</keyword>
<protein>
    <submittedName>
        <fullName evidence="3">DUF983 domain-containing protein</fullName>
    </submittedName>
</protein>
<dbReference type="Proteomes" id="UP000275232">
    <property type="component" value="Unassembled WGS sequence"/>
</dbReference>
<sequence>MSGAAGAPKSTRPVPGDPETREGQPATREAALFGLCPRCGAKTLFDGLLAFAPRCRACGLDFDRFNVGDGPAAFLTLGIGTVIVALALWLQLAVEPPWWVHVLIWLPLTVASVIGGLRVTKAWLLASEYRRGA</sequence>
<evidence type="ECO:0000256" key="2">
    <source>
        <dbReference type="SAM" id="Phobius"/>
    </source>
</evidence>
<feature type="region of interest" description="Disordered" evidence="1">
    <location>
        <begin position="1"/>
        <end position="23"/>
    </location>
</feature>
<evidence type="ECO:0000256" key="1">
    <source>
        <dbReference type="SAM" id="MobiDB-lite"/>
    </source>
</evidence>
<gene>
    <name evidence="3" type="ORF">EG799_03775</name>
</gene>
<dbReference type="AlphaFoldDB" id="A0A3N5D8A9"/>
<keyword evidence="4" id="KW-1185">Reference proteome</keyword>
<dbReference type="InterPro" id="IPR009325">
    <property type="entry name" value="DUF983"/>
</dbReference>
<keyword evidence="2" id="KW-1133">Transmembrane helix</keyword>
<organism evidence="3 4">
    <name type="scientific">Aurantiacibacter spongiae</name>
    <dbReference type="NCBI Taxonomy" id="2488860"/>
    <lineage>
        <taxon>Bacteria</taxon>
        <taxon>Pseudomonadati</taxon>
        <taxon>Pseudomonadota</taxon>
        <taxon>Alphaproteobacteria</taxon>
        <taxon>Sphingomonadales</taxon>
        <taxon>Erythrobacteraceae</taxon>
        <taxon>Aurantiacibacter</taxon>
    </lineage>
</organism>
<dbReference type="EMBL" id="RPFZ01000001">
    <property type="protein sequence ID" value="RPF70838.1"/>
    <property type="molecule type" value="Genomic_DNA"/>
</dbReference>
<dbReference type="Pfam" id="PF06170">
    <property type="entry name" value="DUF983"/>
    <property type="match status" value="1"/>
</dbReference>
<keyword evidence="2" id="KW-0812">Transmembrane</keyword>
<evidence type="ECO:0000313" key="4">
    <source>
        <dbReference type="Proteomes" id="UP000275232"/>
    </source>
</evidence>
<evidence type="ECO:0000313" key="3">
    <source>
        <dbReference type="EMBL" id="RPF70838.1"/>
    </source>
</evidence>
<comment type="caution">
    <text evidence="3">The sequence shown here is derived from an EMBL/GenBank/DDBJ whole genome shotgun (WGS) entry which is preliminary data.</text>
</comment>
<feature type="transmembrane region" description="Helical" evidence="2">
    <location>
        <begin position="98"/>
        <end position="120"/>
    </location>
</feature>
<accession>A0A3N5D8A9</accession>
<reference evidence="3 4" key="1">
    <citation type="submission" date="2018-11" db="EMBL/GenBank/DDBJ databases">
        <title>Erythrobacter spongiae sp. nov., isolated from a marine sponge.</title>
        <authorList>
            <person name="Zhuang L."/>
            <person name="Luo L."/>
        </authorList>
    </citation>
    <scope>NUCLEOTIDE SEQUENCE [LARGE SCALE GENOMIC DNA]</scope>
    <source>
        <strain evidence="3 4">HN-E23</strain>
    </source>
</reference>
<feature type="transmembrane region" description="Helical" evidence="2">
    <location>
        <begin position="72"/>
        <end position="92"/>
    </location>
</feature>
<dbReference type="OrthoDB" id="9799456at2"/>